<comment type="similarity">
    <text evidence="1">Belongs to the LysR transcriptional regulatory family.</text>
</comment>
<dbReference type="InterPro" id="IPR036388">
    <property type="entry name" value="WH-like_DNA-bd_sf"/>
</dbReference>
<dbReference type="PANTHER" id="PTHR30346">
    <property type="entry name" value="TRANSCRIPTIONAL DUAL REGULATOR HCAR-RELATED"/>
    <property type="match status" value="1"/>
</dbReference>
<evidence type="ECO:0000256" key="4">
    <source>
        <dbReference type="ARBA" id="ARBA00023159"/>
    </source>
</evidence>
<dbReference type="FunFam" id="1.10.10.10:FF:000001">
    <property type="entry name" value="LysR family transcriptional regulator"/>
    <property type="match status" value="1"/>
</dbReference>
<dbReference type="Pfam" id="PF03466">
    <property type="entry name" value="LysR_substrate"/>
    <property type="match status" value="1"/>
</dbReference>
<evidence type="ECO:0000256" key="1">
    <source>
        <dbReference type="ARBA" id="ARBA00009437"/>
    </source>
</evidence>
<protein>
    <submittedName>
        <fullName evidence="7">LysR family transcriptional regulator</fullName>
    </submittedName>
</protein>
<dbReference type="Proteomes" id="UP000593892">
    <property type="component" value="Chromosome"/>
</dbReference>
<dbReference type="InterPro" id="IPR005119">
    <property type="entry name" value="LysR_subst-bd"/>
</dbReference>
<proteinExistence type="inferred from homology"/>
<dbReference type="InterPro" id="IPR000847">
    <property type="entry name" value="LysR_HTH_N"/>
</dbReference>
<dbReference type="PRINTS" id="PR00039">
    <property type="entry name" value="HTHLYSR"/>
</dbReference>
<dbReference type="SUPFAM" id="SSF53850">
    <property type="entry name" value="Periplasmic binding protein-like II"/>
    <property type="match status" value="1"/>
</dbReference>
<dbReference type="EMBL" id="CP063849">
    <property type="protein sequence ID" value="QOY91276.1"/>
    <property type="molecule type" value="Genomic_DNA"/>
</dbReference>
<reference evidence="7 8" key="1">
    <citation type="submission" date="2020-10" db="EMBL/GenBank/DDBJ databases">
        <title>Complete genome sequence of Paludibaculum fermentans P105T, a facultatively anaerobic acidobacterium capable of dissimilatory Fe(III) reduction.</title>
        <authorList>
            <person name="Dedysh S.N."/>
            <person name="Beletsky A.V."/>
            <person name="Kulichevskaya I.S."/>
            <person name="Mardanov A.V."/>
            <person name="Ravin N.V."/>
        </authorList>
    </citation>
    <scope>NUCLEOTIDE SEQUENCE [LARGE SCALE GENOMIC DNA]</scope>
    <source>
        <strain evidence="7 8">P105</strain>
    </source>
</reference>
<dbReference type="CDD" id="cd05466">
    <property type="entry name" value="PBP2_LTTR_substrate"/>
    <property type="match status" value="1"/>
</dbReference>
<dbReference type="RefSeq" id="WP_194452930.1">
    <property type="nucleotide sequence ID" value="NZ_CP063849.1"/>
</dbReference>
<dbReference type="InterPro" id="IPR036390">
    <property type="entry name" value="WH_DNA-bd_sf"/>
</dbReference>
<sequence>MALKTRARGFDLRQLEYFCAVARTGSFTKAADDLGIAQPSLSEQIARLEEGLGGALFERLNRRVELTPLGEAILGKAQALLEDAAALPDHFERARKGMHGPLRVGAIPTILPYYLTPLLKGFIERYQDVDLHVREGTTAELVELVLEGQMDVAVVSLPVEGAGLVMKELFRDPLYLAVPESHPLAGAEKVQLRRVSEERLLILKDGHCLRDETLAVCDRARARFSGQFEADQFLTIFELIRAGFGVSIVPEMGRGLSAGCRMIELEPKASRRVGYIRLERRYLSKALEAFTGYLRESAEKRKK</sequence>
<dbReference type="GO" id="GO:0032993">
    <property type="term" value="C:protein-DNA complex"/>
    <property type="evidence" value="ECO:0007669"/>
    <property type="project" value="TreeGrafter"/>
</dbReference>
<dbReference type="AlphaFoldDB" id="A0A7S7NWU8"/>
<dbReference type="PROSITE" id="PS50931">
    <property type="entry name" value="HTH_LYSR"/>
    <property type="match status" value="1"/>
</dbReference>
<dbReference type="PANTHER" id="PTHR30346:SF26">
    <property type="entry name" value="HYDROGEN PEROXIDE-INDUCIBLE GENES ACTIVATOR"/>
    <property type="match status" value="1"/>
</dbReference>
<evidence type="ECO:0000313" key="7">
    <source>
        <dbReference type="EMBL" id="QOY91276.1"/>
    </source>
</evidence>
<keyword evidence="2" id="KW-0805">Transcription regulation</keyword>
<evidence type="ECO:0000259" key="6">
    <source>
        <dbReference type="PROSITE" id="PS50931"/>
    </source>
</evidence>
<keyword evidence="3" id="KW-0238">DNA-binding</keyword>
<dbReference type="Pfam" id="PF00126">
    <property type="entry name" value="HTH_1"/>
    <property type="match status" value="1"/>
</dbReference>
<dbReference type="SUPFAM" id="SSF46785">
    <property type="entry name" value="Winged helix' DNA-binding domain"/>
    <property type="match status" value="1"/>
</dbReference>
<keyword evidence="5" id="KW-0804">Transcription</keyword>
<evidence type="ECO:0000256" key="2">
    <source>
        <dbReference type="ARBA" id="ARBA00023015"/>
    </source>
</evidence>
<organism evidence="7 8">
    <name type="scientific">Paludibaculum fermentans</name>
    <dbReference type="NCBI Taxonomy" id="1473598"/>
    <lineage>
        <taxon>Bacteria</taxon>
        <taxon>Pseudomonadati</taxon>
        <taxon>Acidobacteriota</taxon>
        <taxon>Terriglobia</taxon>
        <taxon>Bryobacterales</taxon>
        <taxon>Bryobacteraceae</taxon>
        <taxon>Paludibaculum</taxon>
    </lineage>
</organism>
<accession>A0A7S7NWU8</accession>
<dbReference type="Gene3D" id="1.10.10.10">
    <property type="entry name" value="Winged helix-like DNA-binding domain superfamily/Winged helix DNA-binding domain"/>
    <property type="match status" value="1"/>
</dbReference>
<keyword evidence="4" id="KW-0010">Activator</keyword>
<evidence type="ECO:0000256" key="5">
    <source>
        <dbReference type="ARBA" id="ARBA00023163"/>
    </source>
</evidence>
<name>A0A7S7NWU8_PALFE</name>
<dbReference type="GO" id="GO:0003677">
    <property type="term" value="F:DNA binding"/>
    <property type="evidence" value="ECO:0007669"/>
    <property type="project" value="UniProtKB-KW"/>
</dbReference>
<feature type="domain" description="HTH lysR-type" evidence="6">
    <location>
        <begin position="10"/>
        <end position="67"/>
    </location>
</feature>
<gene>
    <name evidence="7" type="ORF">IRI77_15410</name>
</gene>
<evidence type="ECO:0000256" key="3">
    <source>
        <dbReference type="ARBA" id="ARBA00023125"/>
    </source>
</evidence>
<evidence type="ECO:0000313" key="8">
    <source>
        <dbReference type="Proteomes" id="UP000593892"/>
    </source>
</evidence>
<dbReference type="Gene3D" id="3.40.190.10">
    <property type="entry name" value="Periplasmic binding protein-like II"/>
    <property type="match status" value="2"/>
</dbReference>
<keyword evidence="8" id="KW-1185">Reference proteome</keyword>
<dbReference type="KEGG" id="pfer:IRI77_15410"/>
<dbReference type="GO" id="GO:0003700">
    <property type="term" value="F:DNA-binding transcription factor activity"/>
    <property type="evidence" value="ECO:0007669"/>
    <property type="project" value="InterPro"/>
</dbReference>